<reference evidence="17" key="1">
    <citation type="submission" date="2015-03" db="EMBL/GenBank/DDBJ databases">
        <title>A transcriptome of Araucaria cunninghamii, an australian fine timber species.</title>
        <authorList>
            <person name="Jing Yi C.J.Y."/>
            <person name="Yin San L.Y.S."/>
            <person name="Abdul Karim S.S."/>
            <person name="Wan Azmi N.N."/>
            <person name="Hercus R.R."/>
            <person name="Croft L.L."/>
        </authorList>
    </citation>
    <scope>NUCLEOTIDE SEQUENCE</scope>
    <source>
        <strain evidence="17">MI0301</strain>
        <tissue evidence="17">Leaf</tissue>
    </source>
</reference>
<dbReference type="EMBL" id="GCKF01044813">
    <property type="protein sequence ID" value="JAG94032.1"/>
    <property type="molecule type" value="Transcribed_RNA"/>
</dbReference>
<dbReference type="Gene3D" id="3.30.40.10">
    <property type="entry name" value="Zinc/RING finger domain, C3HC4 (zinc finger)"/>
    <property type="match status" value="1"/>
</dbReference>
<dbReference type="InterPro" id="IPR013083">
    <property type="entry name" value="Znf_RING/FYVE/PHD"/>
</dbReference>
<dbReference type="SMART" id="SM00184">
    <property type="entry name" value="RING"/>
    <property type="match status" value="1"/>
</dbReference>
<dbReference type="EC" id="2.3.2.27" evidence="4"/>
<comment type="subcellular location">
    <subcellularLocation>
        <location evidence="2">Membrane</location>
        <topology evidence="2">Single-pass membrane protein</topology>
    </subcellularLocation>
</comment>
<evidence type="ECO:0000256" key="11">
    <source>
        <dbReference type="ARBA" id="ARBA00022989"/>
    </source>
</evidence>
<accession>A0A0D6QRQ3</accession>
<dbReference type="SUPFAM" id="SSF57850">
    <property type="entry name" value="RING/U-box"/>
    <property type="match status" value="1"/>
</dbReference>
<organism evidence="17">
    <name type="scientific">Araucaria cunninghamii</name>
    <name type="common">Hoop pine</name>
    <name type="synonym">Moreton Bay pine</name>
    <dbReference type="NCBI Taxonomy" id="56994"/>
    <lineage>
        <taxon>Eukaryota</taxon>
        <taxon>Viridiplantae</taxon>
        <taxon>Streptophyta</taxon>
        <taxon>Embryophyta</taxon>
        <taxon>Tracheophyta</taxon>
        <taxon>Spermatophyta</taxon>
        <taxon>Pinopsida</taxon>
        <taxon>Pinidae</taxon>
        <taxon>Conifers II</taxon>
        <taxon>Araucariales</taxon>
        <taxon>Araucariaceae</taxon>
        <taxon>Araucaria</taxon>
    </lineage>
</organism>
<dbReference type="GO" id="GO:0016020">
    <property type="term" value="C:membrane"/>
    <property type="evidence" value="ECO:0007669"/>
    <property type="project" value="UniProtKB-SubCell"/>
</dbReference>
<dbReference type="GO" id="GO:0061630">
    <property type="term" value="F:ubiquitin protein ligase activity"/>
    <property type="evidence" value="ECO:0007669"/>
    <property type="project" value="UniProtKB-EC"/>
</dbReference>
<evidence type="ECO:0000256" key="4">
    <source>
        <dbReference type="ARBA" id="ARBA00012483"/>
    </source>
</evidence>
<evidence type="ECO:0000256" key="1">
    <source>
        <dbReference type="ARBA" id="ARBA00000900"/>
    </source>
</evidence>
<dbReference type="InterPro" id="IPR044600">
    <property type="entry name" value="ATL1/ATL16-like"/>
</dbReference>
<evidence type="ECO:0000256" key="7">
    <source>
        <dbReference type="ARBA" id="ARBA00022723"/>
    </source>
</evidence>
<evidence type="ECO:0000256" key="10">
    <source>
        <dbReference type="ARBA" id="ARBA00022833"/>
    </source>
</evidence>
<evidence type="ECO:0000256" key="12">
    <source>
        <dbReference type="ARBA" id="ARBA00023136"/>
    </source>
</evidence>
<feature type="region of interest" description="Disordered" evidence="14">
    <location>
        <begin position="377"/>
        <end position="410"/>
    </location>
</feature>
<sequence length="445" mass="48195">MSLAPQISPDGGFVFGWGEGGAPPTAGIAAGAKRGAVTLNPALIAIVAVLGSALLIVSYYKIFSKYCKARQWRRPWPWGGRRHGFEAEDIHQEAGVIIQDQDGWQIFLPNSFGLDEAVIQSIPLCTFRRADKSIDGVECSVCLVDFKENEALRVLPKCSHAFHVNCIDVWLRSHANCPLCRANVAVGCSERPFMPAMAARIRPNLDHGMAGVVHDSFDSFRSDVTDAYRNNSNNNSEPPTESHTAGAGPVEPGGFGPDLENPENPLEDAKSGSLDSKPVLSRSFSFEDLDRGSGGPAPETCLDSLLLGDAAAATSSPWKRAFKRLNSPFNAKSGGIFSLRSPFFNRTRASSSSNFSGMLLSPARDHQQQRRYARDFRHGGGAGLTRARGGSLSPPFRRASQSGRAQSMTSPLFLKRSSLSVFTTSRLRTGDPEALLSPHRYNGHH</sequence>
<evidence type="ECO:0000256" key="15">
    <source>
        <dbReference type="SAM" id="Phobius"/>
    </source>
</evidence>
<dbReference type="PROSITE" id="PS50089">
    <property type="entry name" value="ZF_RING_2"/>
    <property type="match status" value="1"/>
</dbReference>
<evidence type="ECO:0000256" key="9">
    <source>
        <dbReference type="ARBA" id="ARBA00022786"/>
    </source>
</evidence>
<feature type="domain" description="RING-type" evidence="16">
    <location>
        <begin position="139"/>
        <end position="181"/>
    </location>
</feature>
<keyword evidence="10" id="KW-0862">Zinc</keyword>
<dbReference type="GO" id="GO:0016567">
    <property type="term" value="P:protein ubiquitination"/>
    <property type="evidence" value="ECO:0007669"/>
    <property type="project" value="InterPro"/>
</dbReference>
<protein>
    <recommendedName>
        <fullName evidence="4">RING-type E3 ubiquitin transferase</fullName>
        <ecNumber evidence="4">2.3.2.27</ecNumber>
    </recommendedName>
</protein>
<proteinExistence type="predicted"/>
<name>A0A0D6QRQ3_ARACU</name>
<keyword evidence="8 13" id="KW-0863">Zinc-finger</keyword>
<feature type="region of interest" description="Disordered" evidence="14">
    <location>
        <begin position="224"/>
        <end position="278"/>
    </location>
</feature>
<dbReference type="CDD" id="cd16461">
    <property type="entry name" value="RING-H2_EL5-like"/>
    <property type="match status" value="1"/>
</dbReference>
<dbReference type="Pfam" id="PF13639">
    <property type="entry name" value="zf-RING_2"/>
    <property type="match status" value="1"/>
</dbReference>
<dbReference type="PANTHER" id="PTHR46913">
    <property type="entry name" value="RING-H2 FINGER PROTEIN ATL16"/>
    <property type="match status" value="1"/>
</dbReference>
<evidence type="ECO:0000313" key="17">
    <source>
        <dbReference type="EMBL" id="JAG94032.1"/>
    </source>
</evidence>
<keyword evidence="11 15" id="KW-1133">Transmembrane helix</keyword>
<comment type="catalytic activity">
    <reaction evidence="1">
        <text>S-ubiquitinyl-[E2 ubiquitin-conjugating enzyme]-L-cysteine + [acceptor protein]-L-lysine = [E2 ubiquitin-conjugating enzyme]-L-cysteine + N(6)-ubiquitinyl-[acceptor protein]-L-lysine.</text>
        <dbReference type="EC" id="2.3.2.27"/>
    </reaction>
</comment>
<evidence type="ECO:0000256" key="3">
    <source>
        <dbReference type="ARBA" id="ARBA00004906"/>
    </source>
</evidence>
<evidence type="ECO:0000256" key="13">
    <source>
        <dbReference type="PROSITE-ProRule" id="PRU00175"/>
    </source>
</evidence>
<evidence type="ECO:0000259" key="16">
    <source>
        <dbReference type="PROSITE" id="PS50089"/>
    </source>
</evidence>
<dbReference type="PANTHER" id="PTHR46913:SF21">
    <property type="entry name" value="RING-TYPE E3 UBIQUITIN TRANSFERASE"/>
    <property type="match status" value="1"/>
</dbReference>
<keyword evidence="7" id="KW-0479">Metal-binding</keyword>
<evidence type="ECO:0000256" key="14">
    <source>
        <dbReference type="SAM" id="MobiDB-lite"/>
    </source>
</evidence>
<dbReference type="FunFam" id="3.30.40.10:FF:000187">
    <property type="entry name" value="E3 ubiquitin-protein ligase ATL6"/>
    <property type="match status" value="1"/>
</dbReference>
<dbReference type="InterPro" id="IPR001841">
    <property type="entry name" value="Znf_RING"/>
</dbReference>
<dbReference type="GO" id="GO:0008270">
    <property type="term" value="F:zinc ion binding"/>
    <property type="evidence" value="ECO:0007669"/>
    <property type="project" value="UniProtKB-KW"/>
</dbReference>
<dbReference type="AlphaFoldDB" id="A0A0D6QRQ3"/>
<keyword evidence="6 15" id="KW-0812">Transmembrane</keyword>
<comment type="pathway">
    <text evidence="3">Protein modification; protein ubiquitination.</text>
</comment>
<keyword evidence="5" id="KW-0808">Transferase</keyword>
<evidence type="ECO:0000256" key="8">
    <source>
        <dbReference type="ARBA" id="ARBA00022771"/>
    </source>
</evidence>
<keyword evidence="12 15" id="KW-0472">Membrane</keyword>
<evidence type="ECO:0000256" key="2">
    <source>
        <dbReference type="ARBA" id="ARBA00004167"/>
    </source>
</evidence>
<evidence type="ECO:0000256" key="6">
    <source>
        <dbReference type="ARBA" id="ARBA00022692"/>
    </source>
</evidence>
<evidence type="ECO:0000256" key="5">
    <source>
        <dbReference type="ARBA" id="ARBA00022679"/>
    </source>
</evidence>
<feature type="compositionally biased region" description="Polar residues" evidence="14">
    <location>
        <begin position="399"/>
        <end position="410"/>
    </location>
</feature>
<feature type="transmembrane region" description="Helical" evidence="15">
    <location>
        <begin position="42"/>
        <end position="63"/>
    </location>
</feature>
<keyword evidence="9" id="KW-0833">Ubl conjugation pathway</keyword>